<accession>A0A7S2G7J0</accession>
<feature type="region of interest" description="Disordered" evidence="4">
    <location>
        <begin position="370"/>
        <end position="398"/>
    </location>
</feature>
<evidence type="ECO:0000256" key="4">
    <source>
        <dbReference type="SAM" id="MobiDB-lite"/>
    </source>
</evidence>
<evidence type="ECO:0000313" key="5">
    <source>
        <dbReference type="EMBL" id="CAD9435319.1"/>
    </source>
</evidence>
<evidence type="ECO:0000256" key="1">
    <source>
        <dbReference type="ARBA" id="ARBA00022679"/>
    </source>
</evidence>
<keyword evidence="2" id="KW-0294">Fucose metabolism</keyword>
<gene>
    <name evidence="5" type="ORF">CBRE1094_LOCUS11528</name>
</gene>
<proteinExistence type="predicted"/>
<organism evidence="5">
    <name type="scientific">Haptolina brevifila</name>
    <dbReference type="NCBI Taxonomy" id="156173"/>
    <lineage>
        <taxon>Eukaryota</taxon>
        <taxon>Haptista</taxon>
        <taxon>Haptophyta</taxon>
        <taxon>Prymnesiophyceae</taxon>
        <taxon>Prymnesiales</taxon>
        <taxon>Prymnesiaceae</taxon>
        <taxon>Haptolina</taxon>
    </lineage>
</organism>
<feature type="compositionally biased region" description="Gly residues" evidence="4">
    <location>
        <begin position="375"/>
        <end position="390"/>
    </location>
</feature>
<keyword evidence="1" id="KW-0808">Transferase</keyword>
<sequence length="398" mass="42936">MSDDDLQRRLLPLGANAALPQLLQHLSSGGRPAVLQVLKDAGVKLAERQTLATAVARHARGDQASSSPLLAQPLAEPLAVTAEGGLCNKLRCILSYREIAQDAGRHLVVVWSLGSFCDTHFDALFEPIEGITVLPSNDGHKALEETLLSMGMAPSAVPGDFGCHPAIESSEREIQMWKHLRPLPAIAAAIEETVAGCGPRFVAAHIRRTDFLTLFGVKTGDAAFEHFYSQHLRTEGTTAYLATDNAATQRHFQKICGERYRAQASICEEPRRLRHTSVAEAVVDIFACVAAQAFIGTAGSSFSDAIWSIRRMRGVAAQDHHGFDRPRDARPRPQAVETSGLLLALPLGQQLLRLLHLHGQSINQSISMVHHGQGEQRGNGGRGDYGGVKGSGVKLAKQ</sequence>
<protein>
    <recommendedName>
        <fullName evidence="6">Peptide-O-fucosyltransferase 1</fullName>
    </recommendedName>
</protein>
<dbReference type="InterPro" id="IPR045130">
    <property type="entry name" value="OFUT2-like"/>
</dbReference>
<name>A0A7S2G7J0_9EUKA</name>
<dbReference type="GO" id="GO:0046922">
    <property type="term" value="F:peptide-O-fucosyltransferase activity"/>
    <property type="evidence" value="ECO:0007669"/>
    <property type="project" value="InterPro"/>
</dbReference>
<reference evidence="5" key="1">
    <citation type="submission" date="2021-01" db="EMBL/GenBank/DDBJ databases">
        <authorList>
            <person name="Corre E."/>
            <person name="Pelletier E."/>
            <person name="Niang G."/>
            <person name="Scheremetjew M."/>
            <person name="Finn R."/>
            <person name="Kale V."/>
            <person name="Holt S."/>
            <person name="Cochrane G."/>
            <person name="Meng A."/>
            <person name="Brown T."/>
            <person name="Cohen L."/>
        </authorList>
    </citation>
    <scope>NUCLEOTIDE SEQUENCE</scope>
    <source>
        <strain evidence="5">UTEX LB 985</strain>
    </source>
</reference>
<dbReference type="EMBL" id="HBGU01021053">
    <property type="protein sequence ID" value="CAD9435319.1"/>
    <property type="molecule type" value="Transcribed_RNA"/>
</dbReference>
<dbReference type="PANTHER" id="PTHR13398">
    <property type="entry name" value="GDP-FUCOSE PROTEIN O-FUCOSYLTRANSFERASE 2"/>
    <property type="match status" value="1"/>
</dbReference>
<dbReference type="CDD" id="cd11296">
    <property type="entry name" value="O-FucT_like"/>
    <property type="match status" value="1"/>
</dbReference>
<dbReference type="Gene3D" id="3.40.50.11340">
    <property type="match status" value="1"/>
</dbReference>
<evidence type="ECO:0008006" key="6">
    <source>
        <dbReference type="Google" id="ProtNLM"/>
    </source>
</evidence>
<dbReference type="AlphaFoldDB" id="A0A7S2G7J0"/>
<dbReference type="GO" id="GO:0006004">
    <property type="term" value="P:fucose metabolic process"/>
    <property type="evidence" value="ECO:0007669"/>
    <property type="project" value="UniProtKB-KW"/>
</dbReference>
<dbReference type="Gene3D" id="3.40.50.11350">
    <property type="match status" value="1"/>
</dbReference>
<evidence type="ECO:0000256" key="3">
    <source>
        <dbReference type="ARBA" id="ARBA00023277"/>
    </source>
</evidence>
<dbReference type="PANTHER" id="PTHR13398:SF0">
    <property type="entry name" value="GDP-FUCOSE PROTEIN O-FUCOSYLTRANSFERASE 2"/>
    <property type="match status" value="1"/>
</dbReference>
<evidence type="ECO:0000256" key="2">
    <source>
        <dbReference type="ARBA" id="ARBA00023253"/>
    </source>
</evidence>
<keyword evidence="3" id="KW-0119">Carbohydrate metabolism</keyword>